<accession>A0ABY5HL72</accession>
<dbReference type="InterPro" id="IPR014755">
    <property type="entry name" value="Cu-Rt/internalin_Ig-like"/>
</dbReference>
<evidence type="ECO:0000256" key="1">
    <source>
        <dbReference type="ARBA" id="ARBA00022729"/>
    </source>
</evidence>
<keyword evidence="4" id="KW-1185">Reference proteome</keyword>
<keyword evidence="1" id="KW-0732">Signal</keyword>
<feature type="domain" description="Bacterial Ig-like" evidence="2">
    <location>
        <begin position="313"/>
        <end position="414"/>
    </location>
</feature>
<dbReference type="InterPro" id="IPR044048">
    <property type="entry name" value="Big_12"/>
</dbReference>
<dbReference type="PANTHER" id="PTHR34677">
    <property type="match status" value="1"/>
</dbReference>
<dbReference type="Gene3D" id="2.60.40.1220">
    <property type="match status" value="5"/>
</dbReference>
<dbReference type="Pfam" id="PF19078">
    <property type="entry name" value="Big_12"/>
    <property type="match status" value="5"/>
</dbReference>
<dbReference type="EMBL" id="CP073347">
    <property type="protein sequence ID" value="UTW13140.1"/>
    <property type="molecule type" value="Genomic_DNA"/>
</dbReference>
<feature type="domain" description="Bacterial Ig-like" evidence="2">
    <location>
        <begin position="19"/>
        <end position="108"/>
    </location>
</feature>
<feature type="domain" description="Bacterial Ig-like" evidence="2">
    <location>
        <begin position="211"/>
        <end position="312"/>
    </location>
</feature>
<evidence type="ECO:0000313" key="3">
    <source>
        <dbReference type="EMBL" id="UTW13140.1"/>
    </source>
</evidence>
<proteinExistence type="predicted"/>
<gene>
    <name evidence="3" type="ORF">KDW95_05615</name>
</gene>
<feature type="domain" description="Bacterial Ig-like" evidence="2">
    <location>
        <begin position="109"/>
        <end position="210"/>
    </location>
</feature>
<evidence type="ECO:0000259" key="2">
    <source>
        <dbReference type="Pfam" id="PF19078"/>
    </source>
</evidence>
<evidence type="ECO:0000313" key="4">
    <source>
        <dbReference type="Proteomes" id="UP001058461"/>
    </source>
</evidence>
<name>A0ABY5HL72_9GAMM</name>
<dbReference type="PANTHER" id="PTHR34677:SF3">
    <property type="entry name" value="BACTERIAL IG-LIKE DOMAIN-CONTAINING PROTEIN"/>
    <property type="match status" value="1"/>
</dbReference>
<organism evidence="3 4">
    <name type="scientific">Marinobacterium rhizophilum</name>
    <dbReference type="NCBI Taxonomy" id="420402"/>
    <lineage>
        <taxon>Bacteria</taxon>
        <taxon>Pseudomonadati</taxon>
        <taxon>Pseudomonadota</taxon>
        <taxon>Gammaproteobacteria</taxon>
        <taxon>Oceanospirillales</taxon>
        <taxon>Oceanospirillaceae</taxon>
        <taxon>Marinobacterium</taxon>
    </lineage>
</organism>
<dbReference type="Proteomes" id="UP001058461">
    <property type="component" value="Chromosome"/>
</dbReference>
<reference evidence="3" key="1">
    <citation type="submission" date="2021-04" db="EMBL/GenBank/DDBJ databases">
        <title>Oceanospirillales bacteria with DddD are important DMSP degraders in coastal seawater.</title>
        <authorList>
            <person name="Liu J."/>
        </authorList>
    </citation>
    <scope>NUCLEOTIDE SEQUENCE</scope>
    <source>
        <strain evidence="3">D13-1</strain>
    </source>
</reference>
<sequence length="789" mass="78110">MAASAGRPPSHDGGGYRGHTALAAGETSLVTVTFNEAVTGLSTADFSVANGALSSLSTADGGISWTATLTPSTDTEDTSNLVTLDNSGVADTAGNAGSGSTDSNNYAVDTLRPTASIVVADTALAAGETSLVTVTFNEAVTGLSTADFSVANGALSSLSTADGGITWTATLTPSTDIEDTSNLVSLDNSGVQDLAGNAGSGSTDSNNYAVDTLRPTASIVVADTALAAGETSLVTISFSEAVTGLTTADFSVANGSLSGLATADSGITWTATLTPSIDTEDASNLVSLDNSGVQDLAGNAGSGSTDSNNYAIDTLRPTASIVVADTALAAGETSLVTVTFNEAVTGLTTADFSVANGSLSGLATADGGISWTATLTPTADIEDTSNLVSLDNSGVQDLAGNAGSGSTDSNNYAIDTLRPTASIVVADTALAAGETSLVTISFSEAVTGLTTADFSVANGALSSLSTADGGISWTATLTPTADVEDTSNLVSLDNSGVQDLAGNAGSGSTDSNNYAIDTLAPTVLRIEVPADGALASGELTFELVFDEAVSGVDIGDFSLLSTGNVIASLDSMQQVDASTYRVLVSGVDGNGSLSLVLNAAGSGIVDNAGNALAAGLTGPSVTITTLSGDPQFRLQDLGASPAATLLAMPTPPDAPPAPFDSALMPTQLFNPPGLGSGIPSLSSIFINNGASTPSVISQVFASHTGSNDGSGRGFLGFGGGDASGFGSSTLSNIFNADPMPDMTPELELPAIFGAPTLSQQLQQLQDNEQNPIDALALALTQVQPVEPNA</sequence>
<feature type="domain" description="Bacterial Ig-like" evidence="2">
    <location>
        <begin position="415"/>
        <end position="516"/>
    </location>
</feature>
<protein>
    <recommendedName>
        <fullName evidence="2">Bacterial Ig-like domain-containing protein</fullName>
    </recommendedName>
</protein>
<dbReference type="RefSeq" id="WP_255855305.1">
    <property type="nucleotide sequence ID" value="NZ_CP073347.1"/>
</dbReference>